<organism evidence="1 2">
    <name type="scientific">Candidatus Gottesmanbacteria bacterium RIFOXYB1_FULL_47_11</name>
    <dbReference type="NCBI Taxonomy" id="1798401"/>
    <lineage>
        <taxon>Bacteria</taxon>
        <taxon>Candidatus Gottesmaniibacteriota</taxon>
    </lineage>
</organism>
<proteinExistence type="predicted"/>
<gene>
    <name evidence="1" type="ORF">A2363_02925</name>
</gene>
<dbReference type="AlphaFoldDB" id="A0A1F6BCU0"/>
<dbReference type="Proteomes" id="UP000176186">
    <property type="component" value="Unassembled WGS sequence"/>
</dbReference>
<name>A0A1F6BCU0_9BACT</name>
<accession>A0A1F6BCU0</accession>
<comment type="caution">
    <text evidence="1">The sequence shown here is derived from an EMBL/GenBank/DDBJ whole genome shotgun (WGS) entry which is preliminary data.</text>
</comment>
<sequence>MKSTHVIPIVHALEKQAGPLDGKLDTNGLYVFNSEKGAWELHQWDNLSNATIEVLKKQLKARDGVGIQKIETTEGPVYGLTILDPEYNSMLAFTETGRYTHTRVERR</sequence>
<evidence type="ECO:0000313" key="1">
    <source>
        <dbReference type="EMBL" id="OGG34613.1"/>
    </source>
</evidence>
<dbReference type="EMBL" id="MFKE01000026">
    <property type="protein sequence ID" value="OGG34613.1"/>
    <property type="molecule type" value="Genomic_DNA"/>
</dbReference>
<protein>
    <submittedName>
        <fullName evidence="1">Uncharacterized protein</fullName>
    </submittedName>
</protein>
<reference evidence="1 2" key="1">
    <citation type="journal article" date="2016" name="Nat. Commun.">
        <title>Thousands of microbial genomes shed light on interconnected biogeochemical processes in an aquifer system.</title>
        <authorList>
            <person name="Anantharaman K."/>
            <person name="Brown C.T."/>
            <person name="Hug L.A."/>
            <person name="Sharon I."/>
            <person name="Castelle C.J."/>
            <person name="Probst A.J."/>
            <person name="Thomas B.C."/>
            <person name="Singh A."/>
            <person name="Wilkins M.J."/>
            <person name="Karaoz U."/>
            <person name="Brodie E.L."/>
            <person name="Williams K.H."/>
            <person name="Hubbard S.S."/>
            <person name="Banfield J.F."/>
        </authorList>
    </citation>
    <scope>NUCLEOTIDE SEQUENCE [LARGE SCALE GENOMIC DNA]</scope>
</reference>
<evidence type="ECO:0000313" key="2">
    <source>
        <dbReference type="Proteomes" id="UP000176186"/>
    </source>
</evidence>